<dbReference type="CDD" id="cd02247">
    <property type="entry name" value="cupin_pirin_C"/>
    <property type="match status" value="1"/>
</dbReference>
<dbReference type="InterPro" id="IPR014710">
    <property type="entry name" value="RmlC-like_jellyroll"/>
</dbReference>
<accession>A0A291QU44</accession>
<evidence type="ECO:0000256" key="3">
    <source>
        <dbReference type="RuleBase" id="RU003457"/>
    </source>
</evidence>
<dbReference type="InterPro" id="IPR053186">
    <property type="entry name" value="QDO-related"/>
</dbReference>
<feature type="binding site" evidence="2">
    <location>
        <position position="106"/>
    </location>
    <ligand>
        <name>Fe cation</name>
        <dbReference type="ChEBI" id="CHEBI:24875"/>
    </ligand>
</feature>
<dbReference type="Proteomes" id="UP000220133">
    <property type="component" value="Chromosome"/>
</dbReference>
<dbReference type="AlphaFoldDB" id="A0A291QU44"/>
<gene>
    <name evidence="6" type="ORF">COR50_10430</name>
</gene>
<evidence type="ECO:0000313" key="6">
    <source>
        <dbReference type="EMBL" id="ATL47549.1"/>
    </source>
</evidence>
<evidence type="ECO:0000313" key="7">
    <source>
        <dbReference type="Proteomes" id="UP000220133"/>
    </source>
</evidence>
<sequence>MKKNLVFILNGVVKNAYAKEKVLQLIPNRKLTSANPVVLWQHVMPTEIKQSSDAKIVEPHPHRGFATVTFMLQGEGYHYDNAGHETILKPGDVQYLFAGSGILHCENPSARFAGLGGTYELLQLWLNVPAKFKMDQPVYQSAVKVAIPVIVDELGVNLRLPIGHYKGAKGPIETKQPIIAITGEIHNNHDVCLEVPAGNWALLYVANGSVTLNDDEDNPVHEHQLAVLDKEREELKITANGNAQILFLSAPPLDEPLVIKDNFVMNTKEEIDQAMADVAAGKFGEI</sequence>
<dbReference type="EMBL" id="CP023777">
    <property type="protein sequence ID" value="ATL47549.1"/>
    <property type="molecule type" value="Genomic_DNA"/>
</dbReference>
<keyword evidence="2" id="KW-0479">Metal-binding</keyword>
<dbReference type="Pfam" id="PF05726">
    <property type="entry name" value="Pirin_C"/>
    <property type="match status" value="1"/>
</dbReference>
<dbReference type="GO" id="GO:0046872">
    <property type="term" value="F:metal ion binding"/>
    <property type="evidence" value="ECO:0007669"/>
    <property type="project" value="UniProtKB-KW"/>
</dbReference>
<name>A0A291QU44_9BACT</name>
<dbReference type="PANTHER" id="PTHR43594:SF1">
    <property type="entry name" value="QUERCETIN 2,3-DIOXYGENASE PA2418-RELATED"/>
    <property type="match status" value="1"/>
</dbReference>
<dbReference type="OrthoDB" id="321327at2"/>
<feature type="binding site" evidence="2">
    <location>
        <position position="104"/>
    </location>
    <ligand>
        <name>Fe cation</name>
        <dbReference type="ChEBI" id="CHEBI:24875"/>
    </ligand>
</feature>
<protein>
    <recommendedName>
        <fullName evidence="8">Pirin</fullName>
    </recommendedName>
</protein>
<evidence type="ECO:0000256" key="2">
    <source>
        <dbReference type="PIRSR" id="PIRSR006232-1"/>
    </source>
</evidence>
<evidence type="ECO:0000259" key="4">
    <source>
        <dbReference type="Pfam" id="PF02678"/>
    </source>
</evidence>
<keyword evidence="7" id="KW-1185">Reference proteome</keyword>
<keyword evidence="2" id="KW-0408">Iron</keyword>
<dbReference type="InterPro" id="IPR003829">
    <property type="entry name" value="Pirin_N_dom"/>
</dbReference>
<reference evidence="6 7" key="1">
    <citation type="submission" date="2017-10" db="EMBL/GenBank/DDBJ databases">
        <title>Paenichitinophaga pekingensis gen. nov., sp. nov., isolated from activated sludge.</title>
        <authorList>
            <person name="Jin D."/>
            <person name="Kong X."/>
            <person name="Deng Y."/>
            <person name="Bai Z."/>
        </authorList>
    </citation>
    <scope>NUCLEOTIDE SEQUENCE [LARGE SCALE GENOMIC DNA]</scope>
    <source>
        <strain evidence="6 7">13</strain>
    </source>
</reference>
<proteinExistence type="inferred from homology"/>
<feature type="binding site" evidence="2">
    <location>
        <position position="60"/>
    </location>
    <ligand>
        <name>Fe cation</name>
        <dbReference type="ChEBI" id="CHEBI:24875"/>
    </ligand>
</feature>
<dbReference type="SUPFAM" id="SSF51182">
    <property type="entry name" value="RmlC-like cupins"/>
    <property type="match status" value="1"/>
</dbReference>
<feature type="domain" description="Pirin N-terminal" evidence="4">
    <location>
        <begin position="27"/>
        <end position="126"/>
    </location>
</feature>
<dbReference type="Pfam" id="PF02678">
    <property type="entry name" value="Pirin"/>
    <property type="match status" value="1"/>
</dbReference>
<evidence type="ECO:0000256" key="1">
    <source>
        <dbReference type="ARBA" id="ARBA00008416"/>
    </source>
</evidence>
<organism evidence="6 7">
    <name type="scientific">Chitinophaga caeni</name>
    <dbReference type="NCBI Taxonomy" id="2029983"/>
    <lineage>
        <taxon>Bacteria</taxon>
        <taxon>Pseudomonadati</taxon>
        <taxon>Bacteroidota</taxon>
        <taxon>Chitinophagia</taxon>
        <taxon>Chitinophagales</taxon>
        <taxon>Chitinophagaceae</taxon>
        <taxon>Chitinophaga</taxon>
    </lineage>
</organism>
<dbReference type="KEGG" id="cbae:COR50_10430"/>
<dbReference type="Gene3D" id="2.60.120.10">
    <property type="entry name" value="Jelly Rolls"/>
    <property type="match status" value="2"/>
</dbReference>
<comment type="similarity">
    <text evidence="1 3">Belongs to the pirin family.</text>
</comment>
<evidence type="ECO:0008006" key="8">
    <source>
        <dbReference type="Google" id="ProtNLM"/>
    </source>
</evidence>
<comment type="cofactor">
    <cofactor evidence="2">
        <name>Fe cation</name>
        <dbReference type="ChEBI" id="CHEBI:24875"/>
    </cofactor>
    <text evidence="2">Binds 1 Fe cation per subunit.</text>
</comment>
<feature type="domain" description="Pirin C-terminal" evidence="5">
    <location>
        <begin position="184"/>
        <end position="284"/>
    </location>
</feature>
<dbReference type="InterPro" id="IPR011051">
    <property type="entry name" value="RmlC_Cupin_sf"/>
</dbReference>
<dbReference type="PIRSF" id="PIRSF006232">
    <property type="entry name" value="Pirin"/>
    <property type="match status" value="1"/>
</dbReference>
<evidence type="ECO:0000259" key="5">
    <source>
        <dbReference type="Pfam" id="PF05726"/>
    </source>
</evidence>
<dbReference type="InterPro" id="IPR008778">
    <property type="entry name" value="Pirin_C_dom"/>
</dbReference>
<dbReference type="PANTHER" id="PTHR43594">
    <property type="entry name" value="QUERCETIN 2,3-DIOXYGENASE"/>
    <property type="match status" value="1"/>
</dbReference>
<feature type="binding site" evidence="2">
    <location>
        <position position="62"/>
    </location>
    <ligand>
        <name>Fe cation</name>
        <dbReference type="ChEBI" id="CHEBI:24875"/>
    </ligand>
</feature>
<dbReference type="InterPro" id="IPR012093">
    <property type="entry name" value="Pirin"/>
</dbReference>
<dbReference type="RefSeq" id="WP_098193926.1">
    <property type="nucleotide sequence ID" value="NZ_CP023777.1"/>
</dbReference>